<evidence type="ECO:0000256" key="1">
    <source>
        <dbReference type="ARBA" id="ARBA00006432"/>
    </source>
</evidence>
<dbReference type="PANTHER" id="PTHR43859:SF57">
    <property type="entry name" value="ACYL-ACTIVATING ENZYME 8-RELATED"/>
    <property type="match status" value="1"/>
</dbReference>
<keyword evidence="4" id="KW-1185">Reference proteome</keyword>
<keyword evidence="2" id="KW-0436">Ligase</keyword>
<organism evidence="3 4">
    <name type="scientific">Nelumbo nucifera</name>
    <name type="common">Sacred lotus</name>
    <dbReference type="NCBI Taxonomy" id="4432"/>
    <lineage>
        <taxon>Eukaryota</taxon>
        <taxon>Viridiplantae</taxon>
        <taxon>Streptophyta</taxon>
        <taxon>Embryophyta</taxon>
        <taxon>Tracheophyta</taxon>
        <taxon>Spermatophyta</taxon>
        <taxon>Magnoliopsida</taxon>
        <taxon>Proteales</taxon>
        <taxon>Nelumbonaceae</taxon>
        <taxon>Nelumbo</taxon>
    </lineage>
</organism>
<dbReference type="EMBL" id="DUZY01000003">
    <property type="protein sequence ID" value="DAD33605.1"/>
    <property type="molecule type" value="Genomic_DNA"/>
</dbReference>
<accession>A0A822YRD1</accession>
<dbReference type="AlphaFoldDB" id="A0A822YRD1"/>
<comment type="similarity">
    <text evidence="1">Belongs to the ATP-dependent AMP-binding enzyme family.</text>
</comment>
<evidence type="ECO:0000256" key="2">
    <source>
        <dbReference type="ARBA" id="ARBA00022598"/>
    </source>
</evidence>
<comment type="caution">
    <text evidence="3">The sequence shown here is derived from an EMBL/GenBank/DDBJ whole genome shotgun (WGS) entry which is preliminary data.</text>
</comment>
<dbReference type="GO" id="GO:0016874">
    <property type="term" value="F:ligase activity"/>
    <property type="evidence" value="ECO:0007669"/>
    <property type="project" value="UniProtKB-KW"/>
</dbReference>
<evidence type="ECO:0000313" key="4">
    <source>
        <dbReference type="Proteomes" id="UP000607653"/>
    </source>
</evidence>
<dbReference type="Proteomes" id="UP000607653">
    <property type="component" value="Unassembled WGS sequence"/>
</dbReference>
<evidence type="ECO:0000313" key="3">
    <source>
        <dbReference type="EMBL" id="DAD33605.1"/>
    </source>
</evidence>
<dbReference type="SUPFAM" id="SSF56801">
    <property type="entry name" value="Acetyl-CoA synthetase-like"/>
    <property type="match status" value="1"/>
</dbReference>
<gene>
    <name evidence="3" type="ORF">HUJ06_012456</name>
</gene>
<protein>
    <submittedName>
        <fullName evidence="3">Uncharacterized protein</fullName>
    </submittedName>
</protein>
<dbReference type="PANTHER" id="PTHR43859">
    <property type="entry name" value="ACYL-ACTIVATING ENZYME"/>
    <property type="match status" value="1"/>
</dbReference>
<name>A0A822YRD1_NELNU</name>
<reference evidence="3 4" key="1">
    <citation type="journal article" date="2020" name="Mol. Biol. Evol.">
        <title>Distinct Expression and Methylation Patterns for Genes with Different Fates following a Single Whole-Genome Duplication in Flowering Plants.</title>
        <authorList>
            <person name="Shi T."/>
            <person name="Rahmani R.S."/>
            <person name="Gugger P.F."/>
            <person name="Wang M."/>
            <person name="Li H."/>
            <person name="Zhang Y."/>
            <person name="Li Z."/>
            <person name="Wang Q."/>
            <person name="Van de Peer Y."/>
            <person name="Marchal K."/>
            <person name="Chen J."/>
        </authorList>
    </citation>
    <scope>NUCLEOTIDE SEQUENCE [LARGE SCALE GENOMIC DNA]</scope>
    <source>
        <tissue evidence="3">Leaf</tissue>
    </source>
</reference>
<proteinExistence type="inferred from homology"/>
<sequence length="92" mass="10369">MLCLTLLSETRCRCLQGCNSLQPSLRSASRERGDVISIVAPNLSAMYELYFAVPIGHSQRHPHTINTRLDARTISVLLHHGESKLVFVDFLY</sequence>